<accession>A0A4R2IHG6</accession>
<sequence>MMRTGHLPRLIIALAGLCLAGCGATQAGSPAVESTTTPVSVGTTTSTRPSADKPVDQTTRPSSHTSATSKPAPTVSISVVRQPTCPVHGTPDAPFSSPGTDVIISWKVTGASGAAVAVDNPNIYGAYGMYDATGQLTLAFGCSGTTGKTTHTYTVWSAGVKDVSKTISVSATNNP</sequence>
<evidence type="ECO:0008006" key="5">
    <source>
        <dbReference type="Google" id="ProtNLM"/>
    </source>
</evidence>
<proteinExistence type="predicted"/>
<protein>
    <recommendedName>
        <fullName evidence="5">Ig-like domain-containing protein</fullName>
    </recommendedName>
</protein>
<feature type="signal peptide" evidence="2">
    <location>
        <begin position="1"/>
        <end position="27"/>
    </location>
</feature>
<evidence type="ECO:0000313" key="4">
    <source>
        <dbReference type="Proteomes" id="UP000295680"/>
    </source>
</evidence>
<dbReference type="EMBL" id="SLWS01000025">
    <property type="protein sequence ID" value="TCO44193.1"/>
    <property type="molecule type" value="Genomic_DNA"/>
</dbReference>
<organism evidence="3 4">
    <name type="scientific">Actinocrispum wychmicini</name>
    <dbReference type="NCBI Taxonomy" id="1213861"/>
    <lineage>
        <taxon>Bacteria</taxon>
        <taxon>Bacillati</taxon>
        <taxon>Actinomycetota</taxon>
        <taxon>Actinomycetes</taxon>
        <taxon>Pseudonocardiales</taxon>
        <taxon>Pseudonocardiaceae</taxon>
        <taxon>Actinocrispum</taxon>
    </lineage>
</organism>
<feature type="compositionally biased region" description="Polar residues" evidence="1">
    <location>
        <begin position="56"/>
        <end position="76"/>
    </location>
</feature>
<dbReference type="Proteomes" id="UP000295680">
    <property type="component" value="Unassembled WGS sequence"/>
</dbReference>
<keyword evidence="4" id="KW-1185">Reference proteome</keyword>
<reference evidence="3 4" key="1">
    <citation type="submission" date="2019-03" db="EMBL/GenBank/DDBJ databases">
        <title>Genomic Encyclopedia of Type Strains, Phase IV (KMG-IV): sequencing the most valuable type-strain genomes for metagenomic binning, comparative biology and taxonomic classification.</title>
        <authorList>
            <person name="Goeker M."/>
        </authorList>
    </citation>
    <scope>NUCLEOTIDE SEQUENCE [LARGE SCALE GENOMIC DNA]</scope>
    <source>
        <strain evidence="3 4">DSM 45934</strain>
    </source>
</reference>
<comment type="caution">
    <text evidence="3">The sequence shown here is derived from an EMBL/GenBank/DDBJ whole genome shotgun (WGS) entry which is preliminary data.</text>
</comment>
<dbReference type="AlphaFoldDB" id="A0A4R2IHG6"/>
<evidence type="ECO:0000313" key="3">
    <source>
        <dbReference type="EMBL" id="TCO44193.1"/>
    </source>
</evidence>
<feature type="compositionally biased region" description="Low complexity" evidence="1">
    <location>
        <begin position="34"/>
        <end position="49"/>
    </location>
</feature>
<gene>
    <name evidence="3" type="ORF">EV192_12516</name>
</gene>
<feature type="chain" id="PRO_5020552401" description="Ig-like domain-containing protein" evidence="2">
    <location>
        <begin position="28"/>
        <end position="175"/>
    </location>
</feature>
<evidence type="ECO:0000256" key="2">
    <source>
        <dbReference type="SAM" id="SignalP"/>
    </source>
</evidence>
<keyword evidence="2" id="KW-0732">Signal</keyword>
<name>A0A4R2IHG6_9PSEU</name>
<evidence type="ECO:0000256" key="1">
    <source>
        <dbReference type="SAM" id="MobiDB-lite"/>
    </source>
</evidence>
<feature type="region of interest" description="Disordered" evidence="1">
    <location>
        <begin position="27"/>
        <end position="76"/>
    </location>
</feature>